<dbReference type="SUPFAM" id="SSF51445">
    <property type="entry name" value="(Trans)glycosidases"/>
    <property type="match status" value="1"/>
</dbReference>
<comment type="subcellular location">
    <subcellularLocation>
        <location evidence="2">Secreted</location>
    </subcellularLocation>
</comment>
<dbReference type="InterPro" id="IPR017853">
    <property type="entry name" value="GH"/>
</dbReference>
<organism evidence="12 13">
    <name type="scientific">Anthostomella pinea</name>
    <dbReference type="NCBI Taxonomy" id="933095"/>
    <lineage>
        <taxon>Eukaryota</taxon>
        <taxon>Fungi</taxon>
        <taxon>Dikarya</taxon>
        <taxon>Ascomycota</taxon>
        <taxon>Pezizomycotina</taxon>
        <taxon>Sordariomycetes</taxon>
        <taxon>Xylariomycetidae</taxon>
        <taxon>Xylariales</taxon>
        <taxon>Xylariaceae</taxon>
        <taxon>Anthostomella</taxon>
    </lineage>
</organism>
<dbReference type="InterPro" id="IPR001547">
    <property type="entry name" value="Glyco_hydro_5"/>
</dbReference>
<keyword evidence="8 9" id="KW-0326">Glycosidase</keyword>
<dbReference type="PANTHER" id="PTHR31451:SF39">
    <property type="entry name" value="MANNAN ENDO-1,4-BETA-MANNOSIDASE 1"/>
    <property type="match status" value="1"/>
</dbReference>
<evidence type="ECO:0000256" key="1">
    <source>
        <dbReference type="ARBA" id="ARBA00001678"/>
    </source>
</evidence>
<dbReference type="GO" id="GO:0005576">
    <property type="term" value="C:extracellular region"/>
    <property type="evidence" value="ECO:0007669"/>
    <property type="project" value="UniProtKB-SubCell"/>
</dbReference>
<evidence type="ECO:0000256" key="9">
    <source>
        <dbReference type="RuleBase" id="RU361153"/>
    </source>
</evidence>
<sequence>MKSFLLSVGAFALTSVSARTFMIPRNASSKSFMGGNLYFLQGLSDDAQDAYIEDLANHGAKVVRVWVNEQPGDNTCVKGSKITQKVPALETTLGEYNSDTLDALDVVINKLAQKGIKSLISPHDGNSLLGDYRKDVYFDKWGAKSFYTDSDALDAYKKRIDYIFNYQGKTSGKVWKNWGDAIMAFDLQNEPMSADNSVCTGGDTGKWLCQTAQHMRETLGADNPIKIATGGIGGDDSHGCTTLSAATQCDQIDLIAAHKYAGKQSSNPSQWSNSASNWISKSNGKLVFVEEWGVNTGSSDPTTELAAEADDINSVAVPNLYWQFLPKQDSGCSYDPKNDSGDKFGIYVESDTDIAAVMKQSSDADAKQDWSGIIA</sequence>
<comment type="similarity">
    <text evidence="3 9">Belongs to the glycosyl hydrolase 5 (cellulase A) family.</text>
</comment>
<feature type="domain" description="Glycoside hydrolase family 5" evidence="11">
    <location>
        <begin position="47"/>
        <end position="325"/>
    </location>
</feature>
<dbReference type="Gene3D" id="3.20.20.80">
    <property type="entry name" value="Glycosidases"/>
    <property type="match status" value="1"/>
</dbReference>
<accession>A0AAI8YG15</accession>
<comment type="catalytic activity">
    <reaction evidence="1">
        <text>Random hydrolysis of (1-&gt;4)-beta-D-mannosidic linkages in mannans, galactomannans and glucomannans.</text>
        <dbReference type="EC" id="3.2.1.78"/>
    </reaction>
</comment>
<dbReference type="InterPro" id="IPR045053">
    <property type="entry name" value="MAN-like"/>
</dbReference>
<evidence type="ECO:0000313" key="12">
    <source>
        <dbReference type="EMBL" id="CAJ2505938.1"/>
    </source>
</evidence>
<dbReference type="PANTHER" id="PTHR31451">
    <property type="match status" value="1"/>
</dbReference>
<evidence type="ECO:0000256" key="6">
    <source>
        <dbReference type="ARBA" id="ARBA00022729"/>
    </source>
</evidence>
<reference evidence="12" key="1">
    <citation type="submission" date="2023-10" db="EMBL/GenBank/DDBJ databases">
        <authorList>
            <person name="Hackl T."/>
        </authorList>
    </citation>
    <scope>NUCLEOTIDE SEQUENCE</scope>
</reference>
<dbReference type="GO" id="GO:0046355">
    <property type="term" value="P:mannan catabolic process"/>
    <property type="evidence" value="ECO:0007669"/>
    <property type="project" value="UniProtKB-ARBA"/>
</dbReference>
<dbReference type="GO" id="GO:0016985">
    <property type="term" value="F:mannan endo-1,4-beta-mannosidase activity"/>
    <property type="evidence" value="ECO:0007669"/>
    <property type="project" value="UniProtKB-EC"/>
</dbReference>
<keyword evidence="6 10" id="KW-0732">Signal</keyword>
<evidence type="ECO:0000313" key="13">
    <source>
        <dbReference type="Proteomes" id="UP001295740"/>
    </source>
</evidence>
<dbReference type="Pfam" id="PF00150">
    <property type="entry name" value="Cellulase"/>
    <property type="match status" value="1"/>
</dbReference>
<evidence type="ECO:0000256" key="2">
    <source>
        <dbReference type="ARBA" id="ARBA00004613"/>
    </source>
</evidence>
<keyword evidence="5" id="KW-0964">Secreted</keyword>
<name>A0AAI8YG15_9PEZI</name>
<protein>
    <recommendedName>
        <fullName evidence="4">mannan endo-1,4-beta-mannosidase</fullName>
        <ecNumber evidence="4">3.2.1.78</ecNumber>
    </recommendedName>
</protein>
<evidence type="ECO:0000259" key="11">
    <source>
        <dbReference type="Pfam" id="PF00150"/>
    </source>
</evidence>
<feature type="signal peptide" evidence="10">
    <location>
        <begin position="1"/>
        <end position="18"/>
    </location>
</feature>
<dbReference type="Proteomes" id="UP001295740">
    <property type="component" value="Unassembled WGS sequence"/>
</dbReference>
<gene>
    <name evidence="12" type="ORF">KHLLAP_LOCUS6406</name>
</gene>
<dbReference type="EMBL" id="CAUWAG010000008">
    <property type="protein sequence ID" value="CAJ2505938.1"/>
    <property type="molecule type" value="Genomic_DNA"/>
</dbReference>
<keyword evidence="13" id="KW-1185">Reference proteome</keyword>
<proteinExistence type="inferred from homology"/>
<keyword evidence="7 9" id="KW-0378">Hydrolase</keyword>
<comment type="caution">
    <text evidence="12">The sequence shown here is derived from an EMBL/GenBank/DDBJ whole genome shotgun (WGS) entry which is preliminary data.</text>
</comment>
<feature type="chain" id="PRO_5042551536" description="mannan endo-1,4-beta-mannosidase" evidence="10">
    <location>
        <begin position="19"/>
        <end position="375"/>
    </location>
</feature>
<evidence type="ECO:0000256" key="5">
    <source>
        <dbReference type="ARBA" id="ARBA00022525"/>
    </source>
</evidence>
<evidence type="ECO:0000256" key="3">
    <source>
        <dbReference type="ARBA" id="ARBA00005641"/>
    </source>
</evidence>
<evidence type="ECO:0000256" key="4">
    <source>
        <dbReference type="ARBA" id="ARBA00012706"/>
    </source>
</evidence>
<dbReference type="EC" id="3.2.1.78" evidence="4"/>
<evidence type="ECO:0000256" key="7">
    <source>
        <dbReference type="ARBA" id="ARBA00022801"/>
    </source>
</evidence>
<dbReference type="AlphaFoldDB" id="A0AAI8YG15"/>
<evidence type="ECO:0000256" key="10">
    <source>
        <dbReference type="SAM" id="SignalP"/>
    </source>
</evidence>
<evidence type="ECO:0000256" key="8">
    <source>
        <dbReference type="ARBA" id="ARBA00023295"/>
    </source>
</evidence>